<dbReference type="PANTHER" id="PTHR35802">
    <property type="entry name" value="PROTEASE SYNTHASE AND SPORULATION PROTEIN PAI 2"/>
    <property type="match status" value="1"/>
</dbReference>
<organism evidence="1 2">
    <name type="scientific">Pseudomonas kulmbachensis</name>
    <dbReference type="NCBI Taxonomy" id="3043408"/>
    <lineage>
        <taxon>Bacteria</taxon>
        <taxon>Pseudomonadati</taxon>
        <taxon>Pseudomonadota</taxon>
        <taxon>Gammaproteobacteria</taxon>
        <taxon>Pseudomonadales</taxon>
        <taxon>Pseudomonadaceae</taxon>
        <taxon>Pseudomonas</taxon>
    </lineage>
</organism>
<dbReference type="Gene3D" id="2.30.110.10">
    <property type="entry name" value="Electron Transport, Fmn-binding Protein, Chain A"/>
    <property type="match status" value="1"/>
</dbReference>
<accession>A0ABW7LY19</accession>
<evidence type="ECO:0000313" key="2">
    <source>
        <dbReference type="Proteomes" id="UP001609821"/>
    </source>
</evidence>
<dbReference type="PANTHER" id="PTHR35802:SF1">
    <property type="entry name" value="PROTEASE SYNTHASE AND SPORULATION PROTEIN PAI 2"/>
    <property type="match status" value="1"/>
</dbReference>
<reference evidence="1 2" key="1">
    <citation type="submission" date="2024-10" db="EMBL/GenBank/DDBJ databases">
        <title>Aeromonas and Pseudomonas from the Cagarras Archipelago, Rio de Janeiro, Brazil.</title>
        <authorList>
            <person name="Canellas A.L.B."/>
            <person name="Laport M.S."/>
        </authorList>
    </citation>
    <scope>NUCLEOTIDE SEQUENCE [LARGE SCALE GENOMIC DNA]</scope>
    <source>
        <strain evidence="1 2">CPF-4</strain>
    </source>
</reference>
<gene>
    <name evidence="1" type="ORF">ACHMWK_11070</name>
</gene>
<protein>
    <submittedName>
        <fullName evidence="1">FMN-binding negative transcriptional regulator</fullName>
    </submittedName>
</protein>
<dbReference type="RefSeq" id="WP_395247057.1">
    <property type="nucleotide sequence ID" value="NZ_JBINXA010000013.1"/>
</dbReference>
<keyword evidence="2" id="KW-1185">Reference proteome</keyword>
<proteinExistence type="predicted"/>
<dbReference type="InterPro" id="IPR007396">
    <property type="entry name" value="TR_PAI2-type"/>
</dbReference>
<dbReference type="EMBL" id="JBINXB010000012">
    <property type="protein sequence ID" value="MFH6566503.1"/>
    <property type="molecule type" value="Genomic_DNA"/>
</dbReference>
<dbReference type="InterPro" id="IPR012349">
    <property type="entry name" value="Split_barrel_FMN-bd"/>
</dbReference>
<dbReference type="PIRSF" id="PIRSF010372">
    <property type="entry name" value="PaiB"/>
    <property type="match status" value="1"/>
</dbReference>
<name>A0ABW7LY19_9PSED</name>
<dbReference type="Proteomes" id="UP001609821">
    <property type="component" value="Unassembled WGS sequence"/>
</dbReference>
<evidence type="ECO:0000313" key="1">
    <source>
        <dbReference type="EMBL" id="MFH6566503.1"/>
    </source>
</evidence>
<sequence>MYVPRAFAENDIQILHQQMQATALPVLVTHGSQGLIASHVPLLLNPDEGAYGTLYGHLARANPHWNDLAEGAEALVIFAGEQAYISPSFYPSKAKHGKAVPTWNYLAVHAYGNAQVFDDAERLLALVSRLSNKHEANRPKPWAVSDAPGDYIDSMLKAIVGFRLPITRLNGKRKLSQNRDAADQTGVRQGLLASSNPQDHALAHLMVKE</sequence>
<comment type="caution">
    <text evidence="1">The sequence shown here is derived from an EMBL/GenBank/DDBJ whole genome shotgun (WGS) entry which is preliminary data.</text>
</comment>
<dbReference type="SUPFAM" id="SSF50475">
    <property type="entry name" value="FMN-binding split barrel"/>
    <property type="match status" value="1"/>
</dbReference>
<dbReference type="Pfam" id="PF04299">
    <property type="entry name" value="FMN_bind_2"/>
    <property type="match status" value="1"/>
</dbReference>